<feature type="region of interest" description="Disordered" evidence="1">
    <location>
        <begin position="52"/>
        <end position="76"/>
    </location>
</feature>
<comment type="caution">
    <text evidence="2">The sequence shown here is derived from an EMBL/GenBank/DDBJ whole genome shotgun (WGS) entry which is preliminary data.</text>
</comment>
<feature type="compositionally biased region" description="Basic residues" evidence="1">
    <location>
        <begin position="7"/>
        <end position="17"/>
    </location>
</feature>
<name>A0AA40DF40_9PEZI</name>
<keyword evidence="3" id="KW-1185">Reference proteome</keyword>
<dbReference type="EMBL" id="JAUKUA010000011">
    <property type="protein sequence ID" value="KAK0701119.1"/>
    <property type="molecule type" value="Genomic_DNA"/>
</dbReference>
<accession>A0AA40DF40</accession>
<organism evidence="2 3">
    <name type="scientific">Lasiosphaeris hirsuta</name>
    <dbReference type="NCBI Taxonomy" id="260670"/>
    <lineage>
        <taxon>Eukaryota</taxon>
        <taxon>Fungi</taxon>
        <taxon>Dikarya</taxon>
        <taxon>Ascomycota</taxon>
        <taxon>Pezizomycotina</taxon>
        <taxon>Sordariomycetes</taxon>
        <taxon>Sordariomycetidae</taxon>
        <taxon>Sordariales</taxon>
        <taxon>Lasiosphaeriaceae</taxon>
        <taxon>Lasiosphaeris</taxon>
    </lineage>
</organism>
<sequence length="108" mass="11953">MASREHLHSHHHKRCSHYRGGASGSYAAVRLKEDYNKSIVLVEKRGCWAATSRRSTIPTQGHPSTSGTELQRLWPSPRLLPANERNGRCRSANAASLAICRLPDGPAR</sequence>
<feature type="compositionally biased region" description="Polar residues" evidence="1">
    <location>
        <begin position="52"/>
        <end position="69"/>
    </location>
</feature>
<gene>
    <name evidence="2" type="ORF">B0H67DRAFT_98518</name>
</gene>
<proteinExistence type="predicted"/>
<protein>
    <submittedName>
        <fullName evidence="2">Uncharacterized protein</fullName>
    </submittedName>
</protein>
<evidence type="ECO:0000313" key="3">
    <source>
        <dbReference type="Proteomes" id="UP001172102"/>
    </source>
</evidence>
<feature type="region of interest" description="Disordered" evidence="1">
    <location>
        <begin position="1"/>
        <end position="21"/>
    </location>
</feature>
<dbReference type="AlphaFoldDB" id="A0AA40DF40"/>
<evidence type="ECO:0000313" key="2">
    <source>
        <dbReference type="EMBL" id="KAK0701119.1"/>
    </source>
</evidence>
<reference evidence="2" key="1">
    <citation type="submission" date="2023-06" db="EMBL/GenBank/DDBJ databases">
        <title>Genome-scale phylogeny and comparative genomics of the fungal order Sordariales.</title>
        <authorList>
            <consortium name="Lawrence Berkeley National Laboratory"/>
            <person name="Hensen N."/>
            <person name="Bonometti L."/>
            <person name="Westerberg I."/>
            <person name="Brannstrom I.O."/>
            <person name="Guillou S."/>
            <person name="Cros-Aarteil S."/>
            <person name="Calhoun S."/>
            <person name="Haridas S."/>
            <person name="Kuo A."/>
            <person name="Mondo S."/>
            <person name="Pangilinan J."/>
            <person name="Riley R."/>
            <person name="Labutti K."/>
            <person name="Andreopoulos B."/>
            <person name="Lipzen A."/>
            <person name="Chen C."/>
            <person name="Yanf M."/>
            <person name="Daum C."/>
            <person name="Ng V."/>
            <person name="Clum A."/>
            <person name="Steindorff A."/>
            <person name="Ohm R."/>
            <person name="Martin F."/>
            <person name="Silar P."/>
            <person name="Natvig D."/>
            <person name="Lalanne C."/>
            <person name="Gautier V."/>
            <person name="Ament-Velasquez S.L."/>
            <person name="Kruys A."/>
            <person name="Hutchinson M.I."/>
            <person name="Powell A.J."/>
            <person name="Barry K."/>
            <person name="Miller A.N."/>
            <person name="Grigoriev I.V."/>
            <person name="Debuchy R."/>
            <person name="Gladieux P."/>
            <person name="Thoren M.H."/>
            <person name="Johannesson H."/>
        </authorList>
    </citation>
    <scope>NUCLEOTIDE SEQUENCE</scope>
    <source>
        <strain evidence="2">SMH4607-1</strain>
    </source>
</reference>
<dbReference type="Proteomes" id="UP001172102">
    <property type="component" value="Unassembled WGS sequence"/>
</dbReference>
<evidence type="ECO:0000256" key="1">
    <source>
        <dbReference type="SAM" id="MobiDB-lite"/>
    </source>
</evidence>